<comment type="caution">
    <text evidence="4">The sequence shown here is derived from an EMBL/GenBank/DDBJ whole genome shotgun (WGS) entry which is preliminary data.</text>
</comment>
<reference evidence="4" key="2">
    <citation type="journal article" date="2022" name="Hortic Res">
        <title>The genome of Dioscorea zingiberensis sheds light on the biosynthesis, origin and evolution of the medicinally important diosgenin saponins.</title>
        <authorList>
            <person name="Li Y."/>
            <person name="Tan C."/>
            <person name="Li Z."/>
            <person name="Guo J."/>
            <person name="Li S."/>
            <person name="Chen X."/>
            <person name="Wang C."/>
            <person name="Dai X."/>
            <person name="Yang H."/>
            <person name="Song W."/>
            <person name="Hou L."/>
            <person name="Xu J."/>
            <person name="Tong Z."/>
            <person name="Xu A."/>
            <person name="Yuan X."/>
            <person name="Wang W."/>
            <person name="Yang Q."/>
            <person name="Chen L."/>
            <person name="Sun Z."/>
            <person name="Wang K."/>
            <person name="Pan B."/>
            <person name="Chen J."/>
            <person name="Bao Y."/>
            <person name="Liu F."/>
            <person name="Qi X."/>
            <person name="Gang D.R."/>
            <person name="Wen J."/>
            <person name="Li J."/>
        </authorList>
    </citation>
    <scope>NUCLEOTIDE SEQUENCE</scope>
    <source>
        <strain evidence="4">Dzin_1.0</strain>
    </source>
</reference>
<feature type="region of interest" description="Disordered" evidence="1">
    <location>
        <begin position="394"/>
        <end position="421"/>
    </location>
</feature>
<dbReference type="Proteomes" id="UP001085076">
    <property type="component" value="Miscellaneous, Linkage group lg04"/>
</dbReference>
<dbReference type="Pfam" id="PF00561">
    <property type="entry name" value="Abhydrolase_1"/>
    <property type="match status" value="1"/>
</dbReference>
<dbReference type="EMBL" id="JAGGNH010000004">
    <property type="protein sequence ID" value="KAJ0973598.1"/>
    <property type="molecule type" value="Genomic_DNA"/>
</dbReference>
<evidence type="ECO:0000256" key="1">
    <source>
        <dbReference type="SAM" id="MobiDB-lite"/>
    </source>
</evidence>
<evidence type="ECO:0000256" key="2">
    <source>
        <dbReference type="SAM" id="Phobius"/>
    </source>
</evidence>
<organism evidence="4 5">
    <name type="scientific">Dioscorea zingiberensis</name>
    <dbReference type="NCBI Taxonomy" id="325984"/>
    <lineage>
        <taxon>Eukaryota</taxon>
        <taxon>Viridiplantae</taxon>
        <taxon>Streptophyta</taxon>
        <taxon>Embryophyta</taxon>
        <taxon>Tracheophyta</taxon>
        <taxon>Spermatophyta</taxon>
        <taxon>Magnoliopsida</taxon>
        <taxon>Liliopsida</taxon>
        <taxon>Dioscoreales</taxon>
        <taxon>Dioscoreaceae</taxon>
        <taxon>Dioscorea</taxon>
    </lineage>
</organism>
<accession>A0A9D5CJD2</accession>
<proteinExistence type="predicted"/>
<sequence length="448" mass="49273">MSQVSKQEEGARGAARLTSGPLRKAMGFWAYLTVSVSLLAFFLSSISTPSPHSWFLSLPDDLRSHYSISKPIKAYLAPHLPPVNVFAAEQGPRDAETVLLLHGLASSSFSFRHVIRSLSSRSIRAVAVDLPGAGFSDAVDHRFGGVLGWIQGIYRDVKEKGLFWGFDQMVERGGIPLEEKPERSGGAGSEQVGKIIGQVIESMGCAPVHLVLHDSSLEAGATWASTRPGSVRSVTLIDSAVGLPAFPWGLLGVPVLGELILRSKTLFGGMLRLCCTRSVDRSAAEAHRLLLRKKGGRQGVLEFAKGFNHSFDVGEWARSEALQSLPLLLLWSNMWSDRWIDEGRRVAAAIQRARFAYHSGGRWPQEDAADEIAGMIADFVLSLPKSIRQVNEDADPELEHAQAHSQKQMDESRGNDNFQDHKHQHHYHYGHAPGHVDMCDLGHEGWWN</sequence>
<dbReference type="PANTHER" id="PTHR43689:SF8">
    <property type="entry name" value="ALPHA_BETA-HYDROLASES SUPERFAMILY PROTEIN"/>
    <property type="match status" value="1"/>
</dbReference>
<feature type="transmembrane region" description="Helical" evidence="2">
    <location>
        <begin position="26"/>
        <end position="46"/>
    </location>
</feature>
<keyword evidence="2" id="KW-0812">Transmembrane</keyword>
<evidence type="ECO:0000259" key="3">
    <source>
        <dbReference type="Pfam" id="PF00561"/>
    </source>
</evidence>
<evidence type="ECO:0000313" key="4">
    <source>
        <dbReference type="EMBL" id="KAJ0973598.1"/>
    </source>
</evidence>
<feature type="compositionally biased region" description="Basic and acidic residues" evidence="1">
    <location>
        <begin position="397"/>
        <end position="421"/>
    </location>
</feature>
<dbReference type="OrthoDB" id="6431331at2759"/>
<dbReference type="InterPro" id="IPR029058">
    <property type="entry name" value="AB_hydrolase_fold"/>
</dbReference>
<dbReference type="Gene3D" id="3.40.50.1820">
    <property type="entry name" value="alpha/beta hydrolase"/>
    <property type="match status" value="1"/>
</dbReference>
<reference evidence="4" key="1">
    <citation type="submission" date="2021-03" db="EMBL/GenBank/DDBJ databases">
        <authorList>
            <person name="Li Z."/>
            <person name="Yang C."/>
        </authorList>
    </citation>
    <scope>NUCLEOTIDE SEQUENCE</scope>
    <source>
        <strain evidence="4">Dzin_1.0</strain>
        <tissue evidence="4">Leaf</tissue>
    </source>
</reference>
<feature type="domain" description="AB hydrolase-1" evidence="3">
    <location>
        <begin position="97"/>
        <end position="248"/>
    </location>
</feature>
<dbReference type="SUPFAM" id="SSF53474">
    <property type="entry name" value="alpha/beta-Hydrolases"/>
    <property type="match status" value="1"/>
</dbReference>
<dbReference type="PANTHER" id="PTHR43689">
    <property type="entry name" value="HYDROLASE"/>
    <property type="match status" value="1"/>
</dbReference>
<keyword evidence="2" id="KW-1133">Transmembrane helix</keyword>
<keyword evidence="5" id="KW-1185">Reference proteome</keyword>
<dbReference type="InterPro" id="IPR000073">
    <property type="entry name" value="AB_hydrolase_1"/>
</dbReference>
<dbReference type="AlphaFoldDB" id="A0A9D5CJD2"/>
<gene>
    <name evidence="4" type="ORF">J5N97_015563</name>
</gene>
<protein>
    <recommendedName>
        <fullName evidence="3">AB hydrolase-1 domain-containing protein</fullName>
    </recommendedName>
</protein>
<keyword evidence="2" id="KW-0472">Membrane</keyword>
<name>A0A9D5CJD2_9LILI</name>
<evidence type="ECO:0000313" key="5">
    <source>
        <dbReference type="Proteomes" id="UP001085076"/>
    </source>
</evidence>